<evidence type="ECO:0000313" key="1">
    <source>
        <dbReference type="EMBL" id="JAD54404.1"/>
    </source>
</evidence>
<reference evidence="1" key="1">
    <citation type="submission" date="2014-09" db="EMBL/GenBank/DDBJ databases">
        <authorList>
            <person name="Magalhaes I.L.F."/>
            <person name="Oliveira U."/>
            <person name="Santos F.R."/>
            <person name="Vidigal T.H.D.A."/>
            <person name="Brescovit A.D."/>
            <person name="Santos A.J."/>
        </authorList>
    </citation>
    <scope>NUCLEOTIDE SEQUENCE</scope>
    <source>
        <tissue evidence="1">Shoot tissue taken approximately 20 cm above the soil surface</tissue>
    </source>
</reference>
<dbReference type="AlphaFoldDB" id="A0A0A9TAN5"/>
<reference evidence="1" key="2">
    <citation type="journal article" date="2015" name="Data Brief">
        <title>Shoot transcriptome of the giant reed, Arundo donax.</title>
        <authorList>
            <person name="Barrero R.A."/>
            <person name="Guerrero F.D."/>
            <person name="Moolhuijzen P."/>
            <person name="Goolsby J.A."/>
            <person name="Tidwell J."/>
            <person name="Bellgard S.E."/>
            <person name="Bellgard M.I."/>
        </authorList>
    </citation>
    <scope>NUCLEOTIDE SEQUENCE</scope>
    <source>
        <tissue evidence="1">Shoot tissue taken approximately 20 cm above the soil surface</tissue>
    </source>
</reference>
<proteinExistence type="predicted"/>
<sequence>MSCLSPLLSLCLLFLE</sequence>
<protein>
    <submittedName>
        <fullName evidence="1">Uncharacterized protein</fullName>
    </submittedName>
</protein>
<accession>A0A0A9TAN5</accession>
<name>A0A0A9TAN5_ARUDO</name>
<organism evidence="1">
    <name type="scientific">Arundo donax</name>
    <name type="common">Giant reed</name>
    <name type="synonym">Donax arundinaceus</name>
    <dbReference type="NCBI Taxonomy" id="35708"/>
    <lineage>
        <taxon>Eukaryota</taxon>
        <taxon>Viridiplantae</taxon>
        <taxon>Streptophyta</taxon>
        <taxon>Embryophyta</taxon>
        <taxon>Tracheophyta</taxon>
        <taxon>Spermatophyta</taxon>
        <taxon>Magnoliopsida</taxon>
        <taxon>Liliopsida</taxon>
        <taxon>Poales</taxon>
        <taxon>Poaceae</taxon>
        <taxon>PACMAD clade</taxon>
        <taxon>Arundinoideae</taxon>
        <taxon>Arundineae</taxon>
        <taxon>Arundo</taxon>
    </lineage>
</organism>
<dbReference type="EMBL" id="GBRH01243491">
    <property type="protein sequence ID" value="JAD54404.1"/>
    <property type="molecule type" value="Transcribed_RNA"/>
</dbReference>